<dbReference type="Gene3D" id="2.160.10.10">
    <property type="entry name" value="Hexapeptide repeat proteins"/>
    <property type="match status" value="1"/>
</dbReference>
<keyword evidence="5 6" id="KW-0012">Acyltransferase</keyword>
<evidence type="ECO:0000256" key="5">
    <source>
        <dbReference type="ARBA" id="ARBA00023315"/>
    </source>
</evidence>
<dbReference type="CDD" id="cd03352">
    <property type="entry name" value="LbH_LpxD"/>
    <property type="match status" value="1"/>
</dbReference>
<dbReference type="GO" id="GO:0009245">
    <property type="term" value="P:lipid A biosynthetic process"/>
    <property type="evidence" value="ECO:0007669"/>
    <property type="project" value="UniProtKB-KW"/>
</dbReference>
<evidence type="ECO:0000256" key="1">
    <source>
        <dbReference type="ARBA" id="ARBA00022516"/>
    </source>
</evidence>
<dbReference type="GO" id="GO:0016020">
    <property type="term" value="C:membrane"/>
    <property type="evidence" value="ECO:0007669"/>
    <property type="project" value="GOC"/>
</dbReference>
<name>A0A2T0AWK4_9CLOT</name>
<keyword evidence="7" id="KW-1185">Reference proteome</keyword>
<evidence type="ECO:0000256" key="4">
    <source>
        <dbReference type="ARBA" id="ARBA00023098"/>
    </source>
</evidence>
<dbReference type="InterPro" id="IPR007691">
    <property type="entry name" value="LpxD"/>
</dbReference>
<dbReference type="GO" id="GO:0103118">
    <property type="term" value="F:UDP-3-O-[(3R)-3-hydroxyacyl]-glucosamine N-acyltransferase activity"/>
    <property type="evidence" value="ECO:0007669"/>
    <property type="project" value="UniProtKB-EC"/>
</dbReference>
<dbReference type="PANTHER" id="PTHR43378">
    <property type="entry name" value="UDP-3-O-ACYLGLUCOSAMINE N-ACYLTRANSFERASE"/>
    <property type="match status" value="1"/>
</dbReference>
<dbReference type="EC" id="2.3.1.191" evidence="6"/>
<comment type="caution">
    <text evidence="6">The sequence shown here is derived from an EMBL/GenBank/DDBJ whole genome shotgun (WGS) entry which is preliminary data.</text>
</comment>
<dbReference type="EMBL" id="PVXN01000012">
    <property type="protein sequence ID" value="PRR75110.1"/>
    <property type="molecule type" value="Genomic_DNA"/>
</dbReference>
<dbReference type="Proteomes" id="UP000239614">
    <property type="component" value="Unassembled WGS sequence"/>
</dbReference>
<dbReference type="RefSeq" id="WP_106024097.1">
    <property type="nucleotide sequence ID" value="NZ_PVXN01000012.1"/>
</dbReference>
<organism evidence="6 7">
    <name type="scientific">Clostridium thermopalmarium DSM 5974</name>
    <dbReference type="NCBI Taxonomy" id="1121340"/>
    <lineage>
        <taxon>Bacteria</taxon>
        <taxon>Bacillati</taxon>
        <taxon>Bacillota</taxon>
        <taxon>Clostridia</taxon>
        <taxon>Eubacteriales</taxon>
        <taxon>Clostridiaceae</taxon>
        <taxon>Clostridium</taxon>
    </lineage>
</organism>
<evidence type="ECO:0000256" key="2">
    <source>
        <dbReference type="ARBA" id="ARBA00022556"/>
    </source>
</evidence>
<accession>A0A2T0AWK4</accession>
<keyword evidence="1" id="KW-0444">Lipid biosynthesis</keyword>
<sequence length="303" mass="33597">MIRKFEFNSSLLKNIPQYKNYDLYNTTIYSVSSINNPKDNTLIFVNKLNEEHQKKLSKVKNCIILLNKFDLSFKLDHNCLLYVDRPRKEYAKILDFIIKGQSNKIQRYTYMDGYCIGEDVIIGENTIIEPYSFIDHGVTIGSNCIIKSGARIRQNVSIGNNCIIKENSVIGTDGFGVERDEDGTTYKIPHLGGVNIGNNVEVGALTCICQGTVEPTIIKDYVKIDDNVFIAHNCNIEKGTYIIANSEVSGSVSIGKNCWISPNSCIRDGLIIGDNSLIGIGAVVVKDIESNSVVAGNPAIKLK</sequence>
<keyword evidence="4" id="KW-0443">Lipid metabolism</keyword>
<keyword evidence="2" id="KW-0441">Lipid A biosynthesis</keyword>
<dbReference type="GO" id="GO:0016410">
    <property type="term" value="F:N-acyltransferase activity"/>
    <property type="evidence" value="ECO:0007669"/>
    <property type="project" value="InterPro"/>
</dbReference>
<protein>
    <submittedName>
        <fullName evidence="6">UDP-3-O-(3-hydroxymyristoyl)glucosamine N-acyltransferase</fullName>
        <ecNumber evidence="6">2.3.1.191</ecNumber>
    </submittedName>
</protein>
<dbReference type="OrthoDB" id="9784739at2"/>
<dbReference type="PANTHER" id="PTHR43378:SF2">
    <property type="entry name" value="UDP-3-O-ACYLGLUCOSAMINE N-ACYLTRANSFERASE 1, MITOCHONDRIAL-RELATED"/>
    <property type="match status" value="1"/>
</dbReference>
<keyword evidence="3 6" id="KW-0808">Transferase</keyword>
<dbReference type="SUPFAM" id="SSF51161">
    <property type="entry name" value="Trimeric LpxA-like enzymes"/>
    <property type="match status" value="1"/>
</dbReference>
<dbReference type="InterPro" id="IPR001451">
    <property type="entry name" value="Hexapep"/>
</dbReference>
<evidence type="ECO:0000313" key="6">
    <source>
        <dbReference type="EMBL" id="PRR75110.1"/>
    </source>
</evidence>
<proteinExistence type="predicted"/>
<dbReference type="InterPro" id="IPR011004">
    <property type="entry name" value="Trimer_LpxA-like_sf"/>
</dbReference>
<dbReference type="Pfam" id="PF00132">
    <property type="entry name" value="Hexapep"/>
    <property type="match status" value="2"/>
</dbReference>
<gene>
    <name evidence="6" type="primary">lpxD</name>
    <name evidence="6" type="ORF">CPAL_06620</name>
</gene>
<evidence type="ECO:0000256" key="3">
    <source>
        <dbReference type="ARBA" id="ARBA00022679"/>
    </source>
</evidence>
<reference evidence="6 7" key="1">
    <citation type="submission" date="2018-03" db="EMBL/GenBank/DDBJ databases">
        <title>Genome sequence of Clostridium thermopalmarium DSM 5974.</title>
        <authorList>
            <person name="Poehlein A."/>
            <person name="Daniel R."/>
        </authorList>
    </citation>
    <scope>NUCLEOTIDE SEQUENCE [LARGE SCALE GENOMIC DNA]</scope>
    <source>
        <strain evidence="6 7">DSM 5974</strain>
    </source>
</reference>
<dbReference type="AlphaFoldDB" id="A0A2T0AWK4"/>
<evidence type="ECO:0000313" key="7">
    <source>
        <dbReference type="Proteomes" id="UP000239614"/>
    </source>
</evidence>